<dbReference type="Pfam" id="PF11175">
    <property type="entry name" value="DUF2961"/>
    <property type="match status" value="1"/>
</dbReference>
<dbReference type="InterPro" id="IPR021345">
    <property type="entry name" value="DUF2961"/>
</dbReference>
<dbReference type="EMBL" id="AP021858">
    <property type="protein sequence ID" value="BBO22515.1"/>
    <property type="molecule type" value="Genomic_DNA"/>
</dbReference>
<organism evidence="2 3">
    <name type="scientific">Candidatus Nitrosymbiomonas proteolyticus</name>
    <dbReference type="NCBI Taxonomy" id="2608984"/>
    <lineage>
        <taxon>Bacteria</taxon>
        <taxon>Bacillati</taxon>
        <taxon>Armatimonadota</taxon>
        <taxon>Armatimonadota incertae sedis</taxon>
        <taxon>Candidatus Nitrosymbiomonas</taxon>
    </lineage>
</organism>
<evidence type="ECO:0000313" key="3">
    <source>
        <dbReference type="Proteomes" id="UP000662873"/>
    </source>
</evidence>
<dbReference type="AlphaFoldDB" id="A0A809RDP5"/>
<evidence type="ECO:0000256" key="1">
    <source>
        <dbReference type="SAM" id="MobiDB-lite"/>
    </source>
</evidence>
<proteinExistence type="predicted"/>
<accession>A0A809RDP5</accession>
<feature type="region of interest" description="Disordered" evidence="1">
    <location>
        <begin position="23"/>
        <end position="49"/>
    </location>
</feature>
<gene>
    <name evidence="2" type="ORF">NPRO_01100</name>
</gene>
<dbReference type="Gene3D" id="2.60.120.1390">
    <property type="match status" value="1"/>
</dbReference>
<evidence type="ECO:0000313" key="2">
    <source>
        <dbReference type="EMBL" id="BBO22515.1"/>
    </source>
</evidence>
<dbReference type="KEGG" id="npy:NPRO_01100"/>
<sequence length="546" mass="62034">MLTSTFLFVVLGVQAMQNPQQPTMGLGALARPQPGRSMRSTSTFREGPDGKYLRTAKPKGDLEEKSNYDNFRVPPGETHTLLDVEGPGVITHIWITFLGPEPQGWAPNGSASHQDMLLRIYWDGNEKPAVEAPVGDFFANAFGKRSEVISLPIIVEDGDSYNSFWHMPFRKSARVEIVNQGEQNINLLYYNIDWIKLDSLPQDTPYFYAQYRQEYPVEQGKDYLVLETEGKGHLVGVTLAVRTRSPSWFGEGDEKIYIDGEAEPSIWGTGTEDYFLSAWGLKTTSTPYFGVPYFDQWGIVGGHTSAYRWHINDPIVFQKGIKVTFEHFGWISPDENPDYRSMSWNERQDDYSSVAYWYQVGPSTFTARAPSGAERRLPPIERIAAYARDGHTHGAGSSASQQLDLYPKPQVLYKPASTEGAWIEVPFEVKVKEPLRLLLNLTTSYDFGRYQAYLIPPGSEDRPGVKLGGVIDLYSAEVRNREVHLLDFWPDPGKYVLRLECVGRNPMSEGYYLGIESVLLRERRPRVREMGHDKDKDWRKDPKLYG</sequence>
<protein>
    <recommendedName>
        <fullName evidence="4">DUF2961 domain-containing protein</fullName>
    </recommendedName>
</protein>
<name>A0A809RDP5_9BACT</name>
<evidence type="ECO:0008006" key="4">
    <source>
        <dbReference type="Google" id="ProtNLM"/>
    </source>
</evidence>
<reference evidence="2" key="1">
    <citation type="journal article" name="DNA Res.">
        <title>The physiological potential of anammox bacteria as revealed by their core genome structure.</title>
        <authorList>
            <person name="Okubo T."/>
            <person name="Toyoda A."/>
            <person name="Fukuhara K."/>
            <person name="Uchiyama I."/>
            <person name="Harigaya Y."/>
            <person name="Kuroiwa M."/>
            <person name="Suzuki T."/>
            <person name="Murakami Y."/>
            <person name="Suwa Y."/>
            <person name="Takami H."/>
        </authorList>
    </citation>
    <scope>NUCLEOTIDE SEQUENCE</scope>
    <source>
        <strain evidence="2">317325-2</strain>
    </source>
</reference>
<dbReference type="Proteomes" id="UP000662873">
    <property type="component" value="Chromosome"/>
</dbReference>